<gene>
    <name evidence="2" type="primary">227</name>
    <name evidence="2" type="ORF">SEA_SKOG_226</name>
</gene>
<accession>A0A6G6XJV5</accession>
<dbReference type="Proteomes" id="UP000503093">
    <property type="component" value="Segment"/>
</dbReference>
<protein>
    <submittedName>
        <fullName evidence="2">Uncharacterized protein</fullName>
    </submittedName>
</protein>
<keyword evidence="3" id="KW-1185">Reference proteome</keyword>
<feature type="compositionally biased region" description="Polar residues" evidence="1">
    <location>
        <begin position="457"/>
        <end position="468"/>
    </location>
</feature>
<organism evidence="2 3">
    <name type="scientific">Gordonia phage Skog</name>
    <dbReference type="NCBI Taxonomy" id="2704033"/>
    <lineage>
        <taxon>Viruses</taxon>
        <taxon>Duplodnaviria</taxon>
        <taxon>Heunggongvirae</taxon>
        <taxon>Uroviricota</taxon>
        <taxon>Caudoviricetes</taxon>
        <taxon>Skogvirus</taxon>
        <taxon>Skogvirus Skog</taxon>
    </lineage>
</organism>
<evidence type="ECO:0000313" key="2">
    <source>
        <dbReference type="EMBL" id="QIG58378.1"/>
    </source>
</evidence>
<dbReference type="EMBL" id="MN908687">
    <property type="protein sequence ID" value="QIG58378.1"/>
    <property type="molecule type" value="Genomic_DNA"/>
</dbReference>
<proteinExistence type="predicted"/>
<reference evidence="2 3" key="1">
    <citation type="submission" date="2020-01" db="EMBL/GenBank/DDBJ databases">
        <authorList>
            <person name="Alvaro L.E."/>
            <person name="Baker K.N."/>
            <person name="Baxter I.S."/>
            <person name="Brown M.R."/>
            <person name="Driscoll K.D."/>
            <person name="Elrubaie J.M."/>
            <person name="Feith S.L."/>
            <person name="Indihar D.F."/>
            <person name="Knoch V.T."/>
            <person name="Koirtyohann K.M."/>
            <person name="Kratz M.A."/>
            <person name="Lear A.H."/>
            <person name="Lindblom K.E."/>
            <person name="Marcus E.R."/>
            <person name="Murphy M.E."/>
            <person name="Sensor R."/>
            <person name="Sherman S.J."/>
            <person name="Swift V.R."/>
            <person name="White K.E."/>
            <person name="Wills S.J."/>
            <person name="Gatt S.M."/>
            <person name="Lohbauer S.A."/>
            <person name="Power T.R."/>
            <person name="Rosales K.A."/>
            <person name="Sisson B.M."/>
            <person name="Isern S."/>
            <person name="Michael S.F."/>
            <person name="Sunnen C.N."/>
            <person name="Garlena R.A."/>
            <person name="Russell D.A."/>
            <person name="Pope W.H."/>
            <person name="Jacobs-Sera D."/>
            <person name="Hatfull G.F."/>
        </authorList>
    </citation>
    <scope>NUCLEOTIDE SEQUENCE [LARGE SCALE GENOMIC DNA]</scope>
</reference>
<name>A0A6G6XJV5_9CAUD</name>
<dbReference type="KEGG" id="vg:64766708"/>
<feature type="region of interest" description="Disordered" evidence="1">
    <location>
        <begin position="454"/>
        <end position="474"/>
    </location>
</feature>
<dbReference type="RefSeq" id="YP_010059476.1">
    <property type="nucleotide sequence ID" value="NC_054725.1"/>
</dbReference>
<dbReference type="GeneID" id="64766708"/>
<sequence length="1127" mass="115081">MAVQRRALTFNFQRAVTMGEYTNSSVLEVAVAPLSSPSSSGLDATLVGPAQVQEVVLSDTVSVVFQLVPTDDPSLTERVTYRAAWRDKYMGRQHVQDFVMPDFDVDFDDLQNLGQIIGGETYVQWSDRMRPGGIAALNELGQVVDYEGNVVNGAAEAAIVQGNLNAEIVARQQGDASAISSSNAYTLQQIGQVYSTTAAQISSAVSLLQNADLTEKSARQAAVNQLNASLVAMQSTLSNQISALQNSLGTTNNALTGKADLVGGKIPTSQLPDISIGRAVAVAGETEMLGLTSAQVQQGDFAVRPDGVWFLNGSNPALIGNWVKFNAAGSVTSVNGQTGAVVLDSADVGARPAGEPVPQSAVDGLIAALAAKANSSTTTALSSRVGAIESDTTLVRTVNGQIVRAVSGDYLVYLDSQQRLTTKDGSLINVGGGGGVIAIPDIVGLQDALDDKLDAGDQTNPLPHSTTHGAGGSDPISISQNQVSGLAAILSNNQLSPTSAHEARIAALETSGGGGGGGEIAKANWFNGLATYLAADPADLQEIHGVTLRGPFSENETTGQVGYNPDGVAPAGHAYRYAYITPNGHLELREWNESNPPDDDFVPQSALDATNAQVATKASQVDLNALTATVGTKASTTALNSLATAVGGKVEQSEFADLQIVVGTKAGQPQVDALQTSVNGKASEASVTALAATVGTKANLVSGTVPLAEIPTLPQSKITNLESVLAAKADLSGGTVPLGQIPNLTVAKVTGLQSALDGKASLVDGKVPTSQIPNLALNTVVPVANRAAMLALTSEQVQPGDVAVIAEGPDVGSYMLSGVNPSVFGNWVKLASPSDVAVISVNGQNGVVVLGAADVGARPAGGAIAISEITNLQNTLNAKADNSAMTTALAGKTSPADVQNTLTQSQQNKLLANLVSTSAIATLSGQQSIDGVLAPLNSRVLLTAQTSSAANGLYIVNSGAWTRVADMAVGSYFVRGTVVMVSGGTNNANTFWQITSDSGVVGTNANSWSKVMTAGAPIVYTGSLGVQKVGTDFRAQVVSGGGVSATASGLQLDTNVAVRKYSGDVPAGSTVATITHGLGTTDVMAMFNDKAAGDAVLLGWRPTGPNTISAEFSTAPAAGQYRVKVFG</sequence>
<evidence type="ECO:0000313" key="3">
    <source>
        <dbReference type="Proteomes" id="UP000503093"/>
    </source>
</evidence>
<evidence type="ECO:0000256" key="1">
    <source>
        <dbReference type="SAM" id="MobiDB-lite"/>
    </source>
</evidence>